<evidence type="ECO:0000313" key="2">
    <source>
        <dbReference type="EMBL" id="KAA6183061.1"/>
    </source>
</evidence>
<gene>
    <name evidence="2" type="ORF">F2Q65_16715</name>
</gene>
<dbReference type="Gene3D" id="3.40.50.1010">
    <property type="entry name" value="5'-nuclease"/>
    <property type="match status" value="1"/>
</dbReference>
<dbReference type="Proteomes" id="UP000322981">
    <property type="component" value="Unassembled WGS sequence"/>
</dbReference>
<comment type="caution">
    <text evidence="2">The sequence shown here is derived from an EMBL/GenBank/DDBJ whole genome shotgun (WGS) entry which is preliminary data.</text>
</comment>
<name>A0A5M8FIS7_9GAMM</name>
<dbReference type="PANTHER" id="PTHR36173">
    <property type="entry name" value="RIBONUCLEASE VAPC16-RELATED"/>
    <property type="match status" value="1"/>
</dbReference>
<dbReference type="InterPro" id="IPR041705">
    <property type="entry name" value="PIN_Sll0205"/>
</dbReference>
<accession>A0A5M8FIS7</accession>
<dbReference type="CDD" id="cd09872">
    <property type="entry name" value="PIN_Sll0205-like"/>
    <property type="match status" value="1"/>
</dbReference>
<sequence length="130" mass="14894">MNPLLDTHIFLWYISADSRLAPEIAQAIREPENRVYLSPVSLWECLVKHGLGKLPLPDAPETWLPRQRQRHGIATLDLDEASVRHLAKLPPLHRDLFDRMLICQAIEHGLVLVTVDEAVRQYPIAMFEGE</sequence>
<organism evidence="2 3">
    <name type="scientific">Thiohalocapsa marina</name>
    <dbReference type="NCBI Taxonomy" id="424902"/>
    <lineage>
        <taxon>Bacteria</taxon>
        <taxon>Pseudomonadati</taxon>
        <taxon>Pseudomonadota</taxon>
        <taxon>Gammaproteobacteria</taxon>
        <taxon>Chromatiales</taxon>
        <taxon>Chromatiaceae</taxon>
        <taxon>Thiohalocapsa</taxon>
    </lineage>
</organism>
<protein>
    <submittedName>
        <fullName evidence="2">Type II toxin-antitoxin system VapC family toxin</fullName>
    </submittedName>
</protein>
<dbReference type="SUPFAM" id="SSF88723">
    <property type="entry name" value="PIN domain-like"/>
    <property type="match status" value="1"/>
</dbReference>
<reference evidence="2 3" key="1">
    <citation type="submission" date="2019-09" db="EMBL/GenBank/DDBJ databases">
        <title>Whole-genome sequence of the purple sulfur bacterium Thiohalocapsa marina DSM 19078.</title>
        <authorList>
            <person name="Kyndt J.A."/>
            <person name="Meyer T.E."/>
        </authorList>
    </citation>
    <scope>NUCLEOTIDE SEQUENCE [LARGE SCALE GENOMIC DNA]</scope>
    <source>
        <strain evidence="2 3">DSM 19078</strain>
    </source>
</reference>
<proteinExistence type="predicted"/>
<evidence type="ECO:0000313" key="3">
    <source>
        <dbReference type="Proteomes" id="UP000322981"/>
    </source>
</evidence>
<evidence type="ECO:0000259" key="1">
    <source>
        <dbReference type="Pfam" id="PF01850"/>
    </source>
</evidence>
<keyword evidence="3" id="KW-1185">Reference proteome</keyword>
<dbReference type="InterPro" id="IPR029060">
    <property type="entry name" value="PIN-like_dom_sf"/>
</dbReference>
<dbReference type="InterPro" id="IPR052919">
    <property type="entry name" value="TA_system_RNase"/>
</dbReference>
<dbReference type="RefSeq" id="WP_150094545.1">
    <property type="nucleotide sequence ID" value="NZ_JBFUOH010000082.1"/>
</dbReference>
<dbReference type="OrthoDB" id="9798990at2"/>
<feature type="domain" description="PIN" evidence="1">
    <location>
        <begin position="4"/>
        <end position="122"/>
    </location>
</feature>
<dbReference type="PANTHER" id="PTHR36173:SF2">
    <property type="entry name" value="RIBONUCLEASE VAPC16"/>
    <property type="match status" value="1"/>
</dbReference>
<dbReference type="InterPro" id="IPR002716">
    <property type="entry name" value="PIN_dom"/>
</dbReference>
<dbReference type="Pfam" id="PF01850">
    <property type="entry name" value="PIN"/>
    <property type="match status" value="1"/>
</dbReference>
<dbReference type="EMBL" id="VWXX01000037">
    <property type="protein sequence ID" value="KAA6183061.1"/>
    <property type="molecule type" value="Genomic_DNA"/>
</dbReference>
<dbReference type="AlphaFoldDB" id="A0A5M8FIS7"/>